<dbReference type="AlphaFoldDB" id="A0A6A4RPQ5"/>
<evidence type="ECO:0000256" key="1">
    <source>
        <dbReference type="SAM" id="MobiDB-lite"/>
    </source>
</evidence>
<name>A0A6A4RPQ5_SCOMX</name>
<comment type="caution">
    <text evidence="2">The sequence shown here is derived from an EMBL/GenBank/DDBJ whole genome shotgun (WGS) entry which is preliminary data.</text>
</comment>
<evidence type="ECO:0000313" key="2">
    <source>
        <dbReference type="EMBL" id="KAF0022167.1"/>
    </source>
</evidence>
<dbReference type="Proteomes" id="UP000438429">
    <property type="component" value="Unassembled WGS sequence"/>
</dbReference>
<dbReference type="EMBL" id="VEVO01000064">
    <property type="protein sequence ID" value="KAF0022167.1"/>
    <property type="molecule type" value="Genomic_DNA"/>
</dbReference>
<evidence type="ECO:0000313" key="3">
    <source>
        <dbReference type="Proteomes" id="UP000438429"/>
    </source>
</evidence>
<gene>
    <name evidence="2" type="ORF">F2P81_025583</name>
</gene>
<sequence length="75" mass="8717">MEKAVKEYVRFCERDYDVDGDTVTEEVVSPSHSVLLLMLKRHRLTQPLFQSVPVDSEETQTNPAIDPDMRRTLRP</sequence>
<organism evidence="2 3">
    <name type="scientific">Scophthalmus maximus</name>
    <name type="common">Turbot</name>
    <name type="synonym">Psetta maxima</name>
    <dbReference type="NCBI Taxonomy" id="52904"/>
    <lineage>
        <taxon>Eukaryota</taxon>
        <taxon>Metazoa</taxon>
        <taxon>Chordata</taxon>
        <taxon>Craniata</taxon>
        <taxon>Vertebrata</taxon>
        <taxon>Euteleostomi</taxon>
        <taxon>Actinopterygii</taxon>
        <taxon>Neopterygii</taxon>
        <taxon>Teleostei</taxon>
        <taxon>Neoteleostei</taxon>
        <taxon>Acanthomorphata</taxon>
        <taxon>Carangaria</taxon>
        <taxon>Pleuronectiformes</taxon>
        <taxon>Pleuronectoidei</taxon>
        <taxon>Scophthalmidae</taxon>
        <taxon>Scophthalmus</taxon>
    </lineage>
</organism>
<reference evidence="2 3" key="1">
    <citation type="submission" date="2019-06" db="EMBL/GenBank/DDBJ databases">
        <title>Draft genomes of female and male turbot (Scophthalmus maximus).</title>
        <authorList>
            <person name="Xu H."/>
            <person name="Xu X.-W."/>
            <person name="Shao C."/>
            <person name="Chen S."/>
        </authorList>
    </citation>
    <scope>NUCLEOTIDE SEQUENCE [LARGE SCALE GENOMIC DNA]</scope>
    <source>
        <strain evidence="2">Ysfricsl-2016a</strain>
        <tissue evidence="2">Blood</tissue>
    </source>
</reference>
<proteinExistence type="predicted"/>
<accession>A0A6A4RPQ5</accession>
<feature type="region of interest" description="Disordered" evidence="1">
    <location>
        <begin position="53"/>
        <end position="75"/>
    </location>
</feature>
<protein>
    <submittedName>
        <fullName evidence="2">Uncharacterized protein</fullName>
    </submittedName>
</protein>